<dbReference type="OrthoDB" id="120967at2759"/>
<evidence type="ECO:0000313" key="2">
    <source>
        <dbReference type="Proteomes" id="UP001150925"/>
    </source>
</evidence>
<comment type="caution">
    <text evidence="1">The sequence shown here is derived from an EMBL/GenBank/DDBJ whole genome shotgun (WGS) entry which is preliminary data.</text>
</comment>
<name>A0A9W8AHI9_9FUNG</name>
<dbReference type="Pfam" id="PF06246">
    <property type="entry name" value="Isy1"/>
    <property type="match status" value="1"/>
</dbReference>
<feature type="non-terminal residue" evidence="1">
    <location>
        <position position="118"/>
    </location>
</feature>
<gene>
    <name evidence="1" type="primary">TRM8_5</name>
    <name evidence="1" type="ORF">IWQ62_006689</name>
</gene>
<dbReference type="InterPro" id="IPR009360">
    <property type="entry name" value="Isy1"/>
</dbReference>
<dbReference type="AlphaFoldDB" id="A0A9W8AHI9"/>
<evidence type="ECO:0000313" key="1">
    <source>
        <dbReference type="EMBL" id="KAJ1949719.1"/>
    </source>
</evidence>
<keyword evidence="2" id="KW-1185">Reference proteome</keyword>
<dbReference type="Proteomes" id="UP001150925">
    <property type="component" value="Unassembled WGS sequence"/>
</dbReference>
<protein>
    <submittedName>
        <fullName evidence="1">tRNA (Guanine-N(7)-)-methyltransferase (tRNA(m7G46)-methyltransferase)</fullName>
    </submittedName>
</protein>
<sequence>KLQDAASQAAHTLSLSTGLVDSDTPTFDEFVHRIKKCQNLEEAQTIRNQIVTQIRTKRILVEGRTKNDIVHGQRVKDVNVYINRLFVAKKLAEKQIMLLGSKVYPEEQSDSYPGANEP</sequence>
<dbReference type="GO" id="GO:0000350">
    <property type="term" value="P:generation of catalytic spliceosome for second transesterification step"/>
    <property type="evidence" value="ECO:0007669"/>
    <property type="project" value="InterPro"/>
</dbReference>
<accession>A0A9W8AHI9</accession>
<organism evidence="1 2">
    <name type="scientific">Dispira parvispora</name>
    <dbReference type="NCBI Taxonomy" id="1520584"/>
    <lineage>
        <taxon>Eukaryota</taxon>
        <taxon>Fungi</taxon>
        <taxon>Fungi incertae sedis</taxon>
        <taxon>Zoopagomycota</taxon>
        <taxon>Kickxellomycotina</taxon>
        <taxon>Dimargaritomycetes</taxon>
        <taxon>Dimargaritales</taxon>
        <taxon>Dimargaritaceae</taxon>
        <taxon>Dispira</taxon>
    </lineage>
</organism>
<dbReference type="InterPro" id="IPR037200">
    <property type="entry name" value="Isy1_sf"/>
</dbReference>
<dbReference type="EMBL" id="JANBPY010003928">
    <property type="protein sequence ID" value="KAJ1949719.1"/>
    <property type="molecule type" value="Genomic_DNA"/>
</dbReference>
<proteinExistence type="predicted"/>
<reference evidence="1" key="1">
    <citation type="submission" date="2022-07" db="EMBL/GenBank/DDBJ databases">
        <title>Phylogenomic reconstructions and comparative analyses of Kickxellomycotina fungi.</title>
        <authorList>
            <person name="Reynolds N.K."/>
            <person name="Stajich J.E."/>
            <person name="Barry K."/>
            <person name="Grigoriev I.V."/>
            <person name="Crous P."/>
            <person name="Smith M.E."/>
        </authorList>
    </citation>
    <scope>NUCLEOTIDE SEQUENCE</scope>
    <source>
        <strain evidence="1">RSA 1196</strain>
    </source>
</reference>
<dbReference type="SUPFAM" id="SSF140102">
    <property type="entry name" value="ISY1 domain-like"/>
    <property type="match status" value="1"/>
</dbReference>